<evidence type="ECO:0000313" key="2">
    <source>
        <dbReference type="WBParaSite" id="nRc.2.0.1.t33295-RA"/>
    </source>
</evidence>
<name>A0A915K3D0_ROMCU</name>
<organism evidence="1 2">
    <name type="scientific">Romanomermis culicivorax</name>
    <name type="common">Nematode worm</name>
    <dbReference type="NCBI Taxonomy" id="13658"/>
    <lineage>
        <taxon>Eukaryota</taxon>
        <taxon>Metazoa</taxon>
        <taxon>Ecdysozoa</taxon>
        <taxon>Nematoda</taxon>
        <taxon>Enoplea</taxon>
        <taxon>Dorylaimia</taxon>
        <taxon>Mermithida</taxon>
        <taxon>Mermithoidea</taxon>
        <taxon>Mermithidae</taxon>
        <taxon>Romanomermis</taxon>
    </lineage>
</organism>
<evidence type="ECO:0000313" key="1">
    <source>
        <dbReference type="Proteomes" id="UP000887565"/>
    </source>
</evidence>
<proteinExistence type="predicted"/>
<keyword evidence="1" id="KW-1185">Reference proteome</keyword>
<dbReference type="WBParaSite" id="nRc.2.0.1.t33295-RA">
    <property type="protein sequence ID" value="nRc.2.0.1.t33295-RA"/>
    <property type="gene ID" value="nRc.2.0.1.g33295"/>
</dbReference>
<reference evidence="2" key="1">
    <citation type="submission" date="2022-11" db="UniProtKB">
        <authorList>
            <consortium name="WormBaseParasite"/>
        </authorList>
    </citation>
    <scope>IDENTIFICATION</scope>
</reference>
<dbReference type="AlphaFoldDB" id="A0A915K3D0"/>
<sequence>TCLQYICLQRSEFLRLILIIFCFNIKNENFRWGLIDFVRACQNCIIDVQNCSMKICENVEVLIRLNSAESILKREVKPINTKLYPSLEEMNFRSLLLHTQLALERLTSHENESFKELLNFVEFQLKAATICIEQIRNLQTKTPLEPYACPHPLDNIRIDINQQPALFDESNILPIKDEVFEACIAESVQTTEVTLKNASDDVRSKIDDRSKSNLLMELKSVLTVRHDLMLEREWKVVSEKQNITFDEFKQQSFAFKNIGADNSDEQSMDNFFGGREAQNSTIRLHSRLPFGNFRDELSNAVSRLKMTQREMDFVGDDEDD</sequence>
<accession>A0A915K3D0</accession>
<dbReference type="Proteomes" id="UP000887565">
    <property type="component" value="Unplaced"/>
</dbReference>
<protein>
    <submittedName>
        <fullName evidence="2">Uncharacterized protein</fullName>
    </submittedName>
</protein>